<name>A0A9J6FSB2_HAELO</name>
<dbReference type="PANTHER" id="PTHR11733">
    <property type="entry name" value="ZINC METALLOPROTEASE FAMILY M13 NEPRILYSIN-RELATED"/>
    <property type="match status" value="1"/>
</dbReference>
<dbReference type="VEuPathDB" id="VectorBase:HLOH_043131"/>
<evidence type="ECO:0000256" key="1">
    <source>
        <dbReference type="SAM" id="MobiDB-lite"/>
    </source>
</evidence>
<organism evidence="3 4">
    <name type="scientific">Haemaphysalis longicornis</name>
    <name type="common">Bush tick</name>
    <dbReference type="NCBI Taxonomy" id="44386"/>
    <lineage>
        <taxon>Eukaryota</taxon>
        <taxon>Metazoa</taxon>
        <taxon>Ecdysozoa</taxon>
        <taxon>Arthropoda</taxon>
        <taxon>Chelicerata</taxon>
        <taxon>Arachnida</taxon>
        <taxon>Acari</taxon>
        <taxon>Parasitiformes</taxon>
        <taxon>Ixodida</taxon>
        <taxon>Ixodoidea</taxon>
        <taxon>Ixodidae</taxon>
        <taxon>Haemaphysalinae</taxon>
        <taxon>Haemaphysalis</taxon>
    </lineage>
</organism>
<dbReference type="SUPFAM" id="SSF55486">
    <property type="entry name" value="Metalloproteases ('zincins'), catalytic domain"/>
    <property type="match status" value="1"/>
</dbReference>
<dbReference type="Gene3D" id="3.40.390.10">
    <property type="entry name" value="Collagenase (Catalytic Domain)"/>
    <property type="match status" value="1"/>
</dbReference>
<proteinExistence type="predicted"/>
<dbReference type="OrthoDB" id="6488572at2759"/>
<keyword evidence="4" id="KW-1185">Reference proteome</keyword>
<sequence length="528" mass="60374">MPSLQERDRFVFEVKYAETMFRYVTDAAVMADCMRAFDPDVDANRFAVEVIKVEEDVRAITQTLSFGNVKIRYYKFKDIDTFFDETAYLQSEWWVDAINENIPEDSAVNLESNFLLRDKHALFLTEAIVKAYKTRTVNLENYIGWKIIKYLSYAASTKMFFCHYSPGAPPWMLTVERTIDRCHGYVKLVMPYALLKLQMMGILDDATITFANHVAERIRHTLELSYNASWLDHESAQVIVKRLRSIHQIIGTASTLRTDAALDVYYSHVPAMTHHSSFIEWLIEAHRAVAAHRKRFLRPPSDDSSFSVSRDDWELTGLSVGAFYIIVYHIIYVPGSILMPPFLIPRGPNSFNYGAIGKVIGHELTHAFDREYLDINERGEEQQLVESTRFKRKLGEILDCLIVQANKMTRSAIAGNNSISETFADNAGVEAAYIAYRSMREEDRQGGIASLSPDQAFFAGSCYMFCQKNETFSEHSSYLPHNVRCNQPCINTQEFADAYGCPAGSPMRPSHRCDIHDLSKPPSLRKLR</sequence>
<gene>
    <name evidence="3" type="ORF">HPB48_008118</name>
</gene>
<dbReference type="InterPro" id="IPR018497">
    <property type="entry name" value="Peptidase_M13_C"/>
</dbReference>
<dbReference type="EMBL" id="JABSTR010000003">
    <property type="protein sequence ID" value="KAH9365711.1"/>
    <property type="molecule type" value="Genomic_DNA"/>
</dbReference>
<accession>A0A9J6FSB2</accession>
<evidence type="ECO:0000313" key="4">
    <source>
        <dbReference type="Proteomes" id="UP000821853"/>
    </source>
</evidence>
<protein>
    <recommendedName>
        <fullName evidence="2">Peptidase M13 C-terminal domain-containing protein</fullName>
    </recommendedName>
</protein>
<dbReference type="GO" id="GO:0004222">
    <property type="term" value="F:metalloendopeptidase activity"/>
    <property type="evidence" value="ECO:0007669"/>
    <property type="project" value="InterPro"/>
</dbReference>
<feature type="region of interest" description="Disordered" evidence="1">
    <location>
        <begin position="506"/>
        <end position="528"/>
    </location>
</feature>
<dbReference type="GO" id="GO:0005886">
    <property type="term" value="C:plasma membrane"/>
    <property type="evidence" value="ECO:0007669"/>
    <property type="project" value="TreeGrafter"/>
</dbReference>
<dbReference type="GO" id="GO:0016485">
    <property type="term" value="P:protein processing"/>
    <property type="evidence" value="ECO:0007669"/>
    <property type="project" value="TreeGrafter"/>
</dbReference>
<dbReference type="AlphaFoldDB" id="A0A9J6FSB2"/>
<dbReference type="OMA" id="FFAGGCY"/>
<dbReference type="InterPro" id="IPR000718">
    <property type="entry name" value="Peptidase_M13"/>
</dbReference>
<dbReference type="PANTHER" id="PTHR11733:SF241">
    <property type="entry name" value="GH26575P-RELATED"/>
    <property type="match status" value="1"/>
</dbReference>
<feature type="domain" description="Peptidase M13 C-terminal" evidence="2">
    <location>
        <begin position="322"/>
        <end position="515"/>
    </location>
</feature>
<dbReference type="InterPro" id="IPR042089">
    <property type="entry name" value="Peptidase_M13_dom_2"/>
</dbReference>
<reference evidence="3 4" key="1">
    <citation type="journal article" date="2020" name="Cell">
        <title>Large-Scale Comparative Analyses of Tick Genomes Elucidate Their Genetic Diversity and Vector Capacities.</title>
        <authorList>
            <consortium name="Tick Genome and Microbiome Consortium (TIGMIC)"/>
            <person name="Jia N."/>
            <person name="Wang J."/>
            <person name="Shi W."/>
            <person name="Du L."/>
            <person name="Sun Y."/>
            <person name="Zhan W."/>
            <person name="Jiang J.F."/>
            <person name="Wang Q."/>
            <person name="Zhang B."/>
            <person name="Ji P."/>
            <person name="Bell-Sakyi L."/>
            <person name="Cui X.M."/>
            <person name="Yuan T.T."/>
            <person name="Jiang B.G."/>
            <person name="Yang W.F."/>
            <person name="Lam T.T."/>
            <person name="Chang Q.C."/>
            <person name="Ding S.J."/>
            <person name="Wang X.J."/>
            <person name="Zhu J.G."/>
            <person name="Ruan X.D."/>
            <person name="Zhao L."/>
            <person name="Wei J.T."/>
            <person name="Ye R.Z."/>
            <person name="Que T.C."/>
            <person name="Du C.H."/>
            <person name="Zhou Y.H."/>
            <person name="Cheng J.X."/>
            <person name="Dai P.F."/>
            <person name="Guo W.B."/>
            <person name="Han X.H."/>
            <person name="Huang E.J."/>
            <person name="Li L.F."/>
            <person name="Wei W."/>
            <person name="Gao Y.C."/>
            <person name="Liu J.Z."/>
            <person name="Shao H.Z."/>
            <person name="Wang X."/>
            <person name="Wang C.C."/>
            <person name="Yang T.C."/>
            <person name="Huo Q.B."/>
            <person name="Li W."/>
            <person name="Chen H.Y."/>
            <person name="Chen S.E."/>
            <person name="Zhou L.G."/>
            <person name="Ni X.B."/>
            <person name="Tian J.H."/>
            <person name="Sheng Y."/>
            <person name="Liu T."/>
            <person name="Pan Y.S."/>
            <person name="Xia L.Y."/>
            <person name="Li J."/>
            <person name="Zhao F."/>
            <person name="Cao W.C."/>
        </authorList>
    </citation>
    <scope>NUCLEOTIDE SEQUENCE [LARGE SCALE GENOMIC DNA]</scope>
    <source>
        <strain evidence="3">HaeL-2018</strain>
    </source>
</reference>
<evidence type="ECO:0000313" key="3">
    <source>
        <dbReference type="EMBL" id="KAH9365711.1"/>
    </source>
</evidence>
<dbReference type="PRINTS" id="PR00786">
    <property type="entry name" value="NEPRILYSIN"/>
</dbReference>
<dbReference type="Proteomes" id="UP000821853">
    <property type="component" value="Unassembled WGS sequence"/>
</dbReference>
<dbReference type="Pfam" id="PF01431">
    <property type="entry name" value="Peptidase_M13"/>
    <property type="match status" value="1"/>
</dbReference>
<dbReference type="Gene3D" id="1.10.1380.10">
    <property type="entry name" value="Neutral endopeptidase , domain2"/>
    <property type="match status" value="1"/>
</dbReference>
<evidence type="ECO:0000259" key="2">
    <source>
        <dbReference type="Pfam" id="PF01431"/>
    </source>
</evidence>
<dbReference type="PROSITE" id="PS51885">
    <property type="entry name" value="NEPRILYSIN"/>
    <property type="match status" value="1"/>
</dbReference>
<comment type="caution">
    <text evidence="3">The sequence shown here is derived from an EMBL/GenBank/DDBJ whole genome shotgun (WGS) entry which is preliminary data.</text>
</comment>
<dbReference type="InterPro" id="IPR024079">
    <property type="entry name" value="MetalloPept_cat_dom_sf"/>
</dbReference>